<dbReference type="CDD" id="cd00167">
    <property type="entry name" value="SANT"/>
    <property type="match status" value="1"/>
</dbReference>
<dbReference type="InterPro" id="IPR001005">
    <property type="entry name" value="SANT/Myb"/>
</dbReference>
<feature type="compositionally biased region" description="Acidic residues" evidence="1">
    <location>
        <begin position="299"/>
        <end position="311"/>
    </location>
</feature>
<evidence type="ECO:0000313" key="2">
    <source>
        <dbReference type="EMBL" id="CAI0390836.1"/>
    </source>
</evidence>
<feature type="compositionally biased region" description="Acidic residues" evidence="1">
    <location>
        <begin position="330"/>
        <end position="343"/>
    </location>
</feature>
<keyword evidence="3" id="KW-1185">Reference proteome</keyword>
<dbReference type="Proteomes" id="UP001154282">
    <property type="component" value="Unassembled WGS sequence"/>
</dbReference>
<organism evidence="2 3">
    <name type="scientific">Linum tenue</name>
    <dbReference type="NCBI Taxonomy" id="586396"/>
    <lineage>
        <taxon>Eukaryota</taxon>
        <taxon>Viridiplantae</taxon>
        <taxon>Streptophyta</taxon>
        <taxon>Embryophyta</taxon>
        <taxon>Tracheophyta</taxon>
        <taxon>Spermatophyta</taxon>
        <taxon>Magnoliopsida</taxon>
        <taxon>eudicotyledons</taxon>
        <taxon>Gunneridae</taxon>
        <taxon>Pentapetalae</taxon>
        <taxon>rosids</taxon>
        <taxon>fabids</taxon>
        <taxon>Malpighiales</taxon>
        <taxon>Linaceae</taxon>
        <taxon>Linum</taxon>
    </lineage>
</organism>
<dbReference type="PANTHER" id="PTHR46872">
    <property type="entry name" value="DNA BINDING PROTEIN"/>
    <property type="match status" value="1"/>
</dbReference>
<protein>
    <recommendedName>
        <fullName evidence="4">Myb-like domain-containing protein</fullName>
    </recommendedName>
</protein>
<feature type="region of interest" description="Disordered" evidence="1">
    <location>
        <begin position="279"/>
        <end position="359"/>
    </location>
</feature>
<evidence type="ECO:0008006" key="4">
    <source>
        <dbReference type="Google" id="ProtNLM"/>
    </source>
</evidence>
<feature type="region of interest" description="Disordered" evidence="1">
    <location>
        <begin position="415"/>
        <end position="434"/>
    </location>
</feature>
<name>A0AAV0I070_9ROSI</name>
<gene>
    <name evidence="2" type="ORF">LITE_LOCUS6892</name>
</gene>
<reference evidence="2" key="1">
    <citation type="submission" date="2022-08" db="EMBL/GenBank/DDBJ databases">
        <authorList>
            <person name="Gutierrez-Valencia J."/>
        </authorList>
    </citation>
    <scope>NUCLEOTIDE SEQUENCE</scope>
</reference>
<dbReference type="AlphaFoldDB" id="A0AAV0I070"/>
<sequence>MGYKRLFDDTDFQELPSKQARQLDFSTRSTQFAENLPYMSSPKKPDSSVNQDNRNGKPLRHEASENAVVPKNCTDEDVSFKVAACSSLSPQYPDYRGLWEFIPFSNLYIPYFDRFPRKQVPLGQNHQAIIPPLCSNVEKHNDDEKKLMGTCILPMPDTECFSPDQVGVSGSNCCCLDSGSLRCVQQHVSESRDKLKKSLGHENFSSLGFNNMGEEVAWKWTEDEERLFRAVIYSNPASSGQNFWNHLTQVFPARSMDEIVSYYFNVFMLRKRASQNRSEVLDVDSDDDELHGIDVGSYEGEEDSEEEEEGSGVESPVEDYSRQLNRGEDIVTEDDDDDDDDDDDVKHAPEKHDDDQTAIQDDSCTSFEFQADKDDPCYHLTGQLDACSYMMDVVPILDFHNDEVLYRLYSSPEKRPAEDVAEDGGTENGVVSGKVDSGCSDAMDLIPMLDFRDEKAWDAIFPGSV</sequence>
<dbReference type="PANTHER" id="PTHR46872:SF5">
    <property type="entry name" value="MYB-LIKE DOMAIN-CONTAINING PROTEIN"/>
    <property type="match status" value="1"/>
</dbReference>
<feature type="compositionally biased region" description="Basic and acidic residues" evidence="1">
    <location>
        <begin position="344"/>
        <end position="355"/>
    </location>
</feature>
<feature type="compositionally biased region" description="Basic and acidic residues" evidence="1">
    <location>
        <begin position="319"/>
        <end position="329"/>
    </location>
</feature>
<proteinExistence type="predicted"/>
<evidence type="ECO:0000256" key="1">
    <source>
        <dbReference type="SAM" id="MobiDB-lite"/>
    </source>
</evidence>
<dbReference type="EMBL" id="CAMGYJ010000003">
    <property type="protein sequence ID" value="CAI0390836.1"/>
    <property type="molecule type" value="Genomic_DNA"/>
</dbReference>
<evidence type="ECO:0000313" key="3">
    <source>
        <dbReference type="Proteomes" id="UP001154282"/>
    </source>
</evidence>
<accession>A0AAV0I070</accession>
<feature type="region of interest" description="Disordered" evidence="1">
    <location>
        <begin position="33"/>
        <end position="66"/>
    </location>
</feature>
<comment type="caution">
    <text evidence="2">The sequence shown here is derived from an EMBL/GenBank/DDBJ whole genome shotgun (WGS) entry which is preliminary data.</text>
</comment>